<sequence length="107" mass="11639">MAPRFFLSALPTPALPPERRSRGAGAGRSELGCDRVAFLFAEAGRAIGLAEESERDAFWRSSCSHAGVQFEIDLPNKKVSIESTHSVDTLLETLKKTGKNTSYLGEK</sequence>
<dbReference type="InterPro" id="IPR051881">
    <property type="entry name" value="Copper_transport_ATOX1-like"/>
</dbReference>
<keyword evidence="2" id="KW-0813">Transport</keyword>
<dbReference type="GO" id="GO:0006825">
    <property type="term" value="P:copper ion transport"/>
    <property type="evidence" value="ECO:0007669"/>
    <property type="project" value="UniProtKB-KW"/>
</dbReference>
<accession>A0A8C6XTF1</accession>
<dbReference type="OrthoDB" id="689350at2759"/>
<feature type="region of interest" description="Disordered" evidence="5">
    <location>
        <begin position="1"/>
        <end position="28"/>
    </location>
</feature>
<evidence type="ECO:0000256" key="4">
    <source>
        <dbReference type="ARBA" id="ARBA00023186"/>
    </source>
</evidence>
<dbReference type="Gene3D" id="3.30.70.100">
    <property type="match status" value="1"/>
</dbReference>
<dbReference type="Ensembl" id="ENSNNAT00000020270.1">
    <property type="protein sequence ID" value="ENSNNAP00000019306.1"/>
    <property type="gene ID" value="ENSNNAG00000012897.1"/>
</dbReference>
<reference evidence="6" key="1">
    <citation type="submission" date="2025-08" db="UniProtKB">
        <authorList>
            <consortium name="Ensembl"/>
        </authorList>
    </citation>
    <scope>IDENTIFICATION</scope>
</reference>
<keyword evidence="2" id="KW-0187">Copper transport</keyword>
<keyword evidence="4" id="KW-0143">Chaperone</keyword>
<evidence type="ECO:0000256" key="1">
    <source>
        <dbReference type="ARBA" id="ARBA00022723"/>
    </source>
</evidence>
<evidence type="ECO:0000313" key="6">
    <source>
        <dbReference type="Ensembl" id="ENSNNAP00000019306.1"/>
    </source>
</evidence>
<keyword evidence="3" id="KW-0186">Copper</keyword>
<dbReference type="GO" id="GO:0005829">
    <property type="term" value="C:cytosol"/>
    <property type="evidence" value="ECO:0007669"/>
    <property type="project" value="TreeGrafter"/>
</dbReference>
<name>A0A8C6XTF1_NAJNA</name>
<evidence type="ECO:0000256" key="3">
    <source>
        <dbReference type="ARBA" id="ARBA00023008"/>
    </source>
</evidence>
<reference evidence="6" key="2">
    <citation type="submission" date="2025-09" db="UniProtKB">
        <authorList>
            <consortium name="Ensembl"/>
        </authorList>
    </citation>
    <scope>IDENTIFICATION</scope>
</reference>
<evidence type="ECO:0000256" key="2">
    <source>
        <dbReference type="ARBA" id="ARBA00022796"/>
    </source>
</evidence>
<keyword evidence="7" id="KW-1185">Reference proteome</keyword>
<keyword evidence="1" id="KW-0479">Metal-binding</keyword>
<dbReference type="GO" id="GO:0016531">
    <property type="term" value="F:copper chaperone activity"/>
    <property type="evidence" value="ECO:0007669"/>
    <property type="project" value="TreeGrafter"/>
</dbReference>
<evidence type="ECO:0000313" key="7">
    <source>
        <dbReference type="Proteomes" id="UP000694559"/>
    </source>
</evidence>
<proteinExistence type="predicted"/>
<dbReference type="AlphaFoldDB" id="A0A8C6XTF1"/>
<dbReference type="PANTHER" id="PTHR46365:SF1">
    <property type="entry name" value="COPPER TRANSPORT PROTEIN ATOX1"/>
    <property type="match status" value="1"/>
</dbReference>
<dbReference type="PANTHER" id="PTHR46365">
    <property type="entry name" value="COPPER TRANSPORT PROTEIN ATOX1"/>
    <property type="match status" value="1"/>
</dbReference>
<dbReference type="GO" id="GO:0046872">
    <property type="term" value="F:metal ion binding"/>
    <property type="evidence" value="ECO:0007669"/>
    <property type="project" value="UniProtKB-KW"/>
</dbReference>
<protein>
    <submittedName>
        <fullName evidence="6">Uncharacterized protein</fullName>
    </submittedName>
</protein>
<evidence type="ECO:0000256" key="5">
    <source>
        <dbReference type="SAM" id="MobiDB-lite"/>
    </source>
</evidence>
<keyword evidence="2" id="KW-0406">Ion transport</keyword>
<dbReference type="Proteomes" id="UP000694559">
    <property type="component" value="Unplaced"/>
</dbReference>
<dbReference type="GeneTree" id="ENSGT00940000163780"/>
<organism evidence="6 7">
    <name type="scientific">Naja naja</name>
    <name type="common">Indian cobra</name>
    <dbReference type="NCBI Taxonomy" id="35670"/>
    <lineage>
        <taxon>Eukaryota</taxon>
        <taxon>Metazoa</taxon>
        <taxon>Chordata</taxon>
        <taxon>Craniata</taxon>
        <taxon>Vertebrata</taxon>
        <taxon>Euteleostomi</taxon>
        <taxon>Lepidosauria</taxon>
        <taxon>Squamata</taxon>
        <taxon>Bifurcata</taxon>
        <taxon>Unidentata</taxon>
        <taxon>Episquamata</taxon>
        <taxon>Toxicofera</taxon>
        <taxon>Serpentes</taxon>
        <taxon>Colubroidea</taxon>
        <taxon>Elapidae</taxon>
        <taxon>Elapinae</taxon>
        <taxon>Naja</taxon>
    </lineage>
</organism>